<dbReference type="GO" id="GO:0032259">
    <property type="term" value="P:methylation"/>
    <property type="evidence" value="ECO:0007669"/>
    <property type="project" value="UniProtKB-KW"/>
</dbReference>
<dbReference type="SUPFAM" id="SSF53335">
    <property type="entry name" value="S-adenosyl-L-methionine-dependent methyltransferases"/>
    <property type="match status" value="1"/>
</dbReference>
<reference evidence="2 3" key="1">
    <citation type="submission" date="2016-10" db="EMBL/GenBank/DDBJ databases">
        <authorList>
            <person name="de Groot N.N."/>
        </authorList>
    </citation>
    <scope>NUCLEOTIDE SEQUENCE [LARGE SCALE GENOMIC DNA]</scope>
    <source>
        <strain evidence="2 3">Nl7</strain>
    </source>
</reference>
<dbReference type="PANTHER" id="PTHR43861:SF1">
    <property type="entry name" value="TRANS-ACONITATE 2-METHYLTRANSFERASE"/>
    <property type="match status" value="1"/>
</dbReference>
<dbReference type="GO" id="GO:0008757">
    <property type="term" value="F:S-adenosylmethionine-dependent methyltransferase activity"/>
    <property type="evidence" value="ECO:0007669"/>
    <property type="project" value="InterPro"/>
</dbReference>
<dbReference type="Pfam" id="PF08241">
    <property type="entry name" value="Methyltransf_11"/>
    <property type="match status" value="1"/>
</dbReference>
<keyword evidence="2" id="KW-0489">Methyltransferase</keyword>
<dbReference type="PANTHER" id="PTHR43861">
    <property type="entry name" value="TRANS-ACONITATE 2-METHYLTRANSFERASE-RELATED"/>
    <property type="match status" value="1"/>
</dbReference>
<dbReference type="AlphaFoldDB" id="A0A1I0BTP9"/>
<keyword evidence="2" id="KW-0808">Transferase</keyword>
<dbReference type="Gene3D" id="3.40.50.150">
    <property type="entry name" value="Vaccinia Virus protein VP39"/>
    <property type="match status" value="1"/>
</dbReference>
<dbReference type="Proteomes" id="UP000183339">
    <property type="component" value="Unassembled WGS sequence"/>
</dbReference>
<name>A0A1I0BTP9_9PROT</name>
<evidence type="ECO:0000259" key="1">
    <source>
        <dbReference type="Pfam" id="PF08241"/>
    </source>
</evidence>
<dbReference type="OrthoDB" id="9804312at2"/>
<evidence type="ECO:0000313" key="2">
    <source>
        <dbReference type="EMBL" id="SET09994.1"/>
    </source>
</evidence>
<dbReference type="EMBL" id="FOHI01000003">
    <property type="protein sequence ID" value="SET09994.1"/>
    <property type="molecule type" value="Genomic_DNA"/>
</dbReference>
<organism evidence="2 3">
    <name type="scientific">Nitrosospira multiformis</name>
    <dbReference type="NCBI Taxonomy" id="1231"/>
    <lineage>
        <taxon>Bacteria</taxon>
        <taxon>Pseudomonadati</taxon>
        <taxon>Pseudomonadota</taxon>
        <taxon>Betaproteobacteria</taxon>
        <taxon>Nitrosomonadales</taxon>
        <taxon>Nitrosomonadaceae</taxon>
        <taxon>Nitrosospira</taxon>
    </lineage>
</organism>
<proteinExistence type="predicted"/>
<feature type="domain" description="Methyltransferase type 11" evidence="1">
    <location>
        <begin position="55"/>
        <end position="146"/>
    </location>
</feature>
<dbReference type="InterPro" id="IPR013216">
    <property type="entry name" value="Methyltransf_11"/>
</dbReference>
<dbReference type="CDD" id="cd02440">
    <property type="entry name" value="AdoMet_MTases"/>
    <property type="match status" value="1"/>
</dbReference>
<sequence length="213" mass="24232">MKPDSADLRKLSHLILNSYNERAEAFWEGTKDHDVSQNIAALLRHIENPPPLKILDLGCGPGRDLKSFADLGHVAIGLEGATRFAEMAANHSGCEIWQQDFLQLDLPEEYFDGIFANASLFHVPSVELPRVLKELWSTLKPRGVLFSSNPRGNNEEGWNHGRYCVYHDIDGWRRYMSGAGFVELAHYYRPKGLPREQQPWLASVWRKSATECE</sequence>
<dbReference type="InterPro" id="IPR029063">
    <property type="entry name" value="SAM-dependent_MTases_sf"/>
</dbReference>
<accession>A0A1I0BTP9</accession>
<gene>
    <name evidence="2" type="ORF">SAMN05216412_103129</name>
</gene>
<dbReference type="RefSeq" id="WP_074706060.1">
    <property type="nucleotide sequence ID" value="NZ_FOHI01000003.1"/>
</dbReference>
<evidence type="ECO:0000313" key="3">
    <source>
        <dbReference type="Proteomes" id="UP000183339"/>
    </source>
</evidence>
<protein>
    <submittedName>
        <fullName evidence="2">Methyltransferase domain-containing protein</fullName>
    </submittedName>
</protein>